<dbReference type="Proteomes" id="UP000283095">
    <property type="component" value="Chromosome"/>
</dbReference>
<evidence type="ECO:0000313" key="1">
    <source>
        <dbReference type="EMBL" id="AZV43636.1"/>
    </source>
</evidence>
<dbReference type="AlphaFoldDB" id="A0A3Q9RP77"/>
<dbReference type="EMBL" id="CP026095">
    <property type="protein sequence ID" value="AZV43636.1"/>
    <property type="molecule type" value="Genomic_DNA"/>
</dbReference>
<gene>
    <name evidence="1" type="ORF">BAOM_3027</name>
</gene>
<organism evidence="1 2">
    <name type="scientific">Peribacillus asahii</name>
    <dbReference type="NCBI Taxonomy" id="228899"/>
    <lineage>
        <taxon>Bacteria</taxon>
        <taxon>Bacillati</taxon>
        <taxon>Bacillota</taxon>
        <taxon>Bacilli</taxon>
        <taxon>Bacillales</taxon>
        <taxon>Bacillaceae</taxon>
        <taxon>Peribacillus</taxon>
    </lineage>
</organism>
<name>A0A3Q9RP77_9BACI</name>
<dbReference type="KEGG" id="pasa:BAOM_3027"/>
<accession>A0A3Q9RP77</accession>
<proteinExistence type="predicted"/>
<sequence>MKEMMCNLENIKHEHKEDLYMLRLIEDTEIYLKMIDLRIRRNEK</sequence>
<reference evidence="1 2" key="1">
    <citation type="submission" date="2018-01" db="EMBL/GenBank/DDBJ databases">
        <title>Bacillus asahii Genome sequencing and assembly.</title>
        <authorList>
            <person name="Jiang H."/>
            <person name="Feng Y."/>
            <person name="Zhao F."/>
            <person name="Lin X."/>
        </authorList>
    </citation>
    <scope>NUCLEOTIDE SEQUENCE [LARGE SCALE GENOMIC DNA]</scope>
    <source>
        <strain evidence="1 2">OM18</strain>
    </source>
</reference>
<protein>
    <submittedName>
        <fullName evidence="1">Uncharacterized protein</fullName>
    </submittedName>
</protein>
<evidence type="ECO:0000313" key="2">
    <source>
        <dbReference type="Proteomes" id="UP000283095"/>
    </source>
</evidence>